<protein>
    <submittedName>
        <fullName evidence="1">Uncharacterized protein</fullName>
    </submittedName>
</protein>
<proteinExistence type="predicted"/>
<reference evidence="1 2" key="1">
    <citation type="submission" date="2014-09" db="EMBL/GenBank/DDBJ databases">
        <title>Vibrio maritimus JCM 19240. (C210) whole genome shotgun sequence.</title>
        <authorList>
            <person name="Sawabe T."/>
            <person name="Meirelles P."/>
            <person name="Nakanishi M."/>
            <person name="Sayaka M."/>
            <person name="Hattori M."/>
            <person name="Ohkuma M."/>
        </authorList>
    </citation>
    <scope>NUCLEOTIDE SEQUENCE [LARGE SCALE GENOMIC DNA]</scope>
    <source>
        <strain evidence="1 2">JCM 19240</strain>
    </source>
</reference>
<dbReference type="AlphaFoldDB" id="A0A090T0L4"/>
<gene>
    <name evidence="1" type="ORF">JCM19240_6165</name>
</gene>
<keyword evidence="2" id="KW-1185">Reference proteome</keyword>
<evidence type="ECO:0000313" key="1">
    <source>
        <dbReference type="EMBL" id="GAL32733.1"/>
    </source>
</evidence>
<dbReference type="EMBL" id="BBMT01000002">
    <property type="protein sequence ID" value="GAL32733.1"/>
    <property type="molecule type" value="Genomic_DNA"/>
</dbReference>
<reference evidence="1 2" key="2">
    <citation type="submission" date="2014-09" db="EMBL/GenBank/DDBJ databases">
        <authorList>
            <consortium name="NBRP consortium"/>
            <person name="Sawabe T."/>
            <person name="Meirelles P."/>
            <person name="Nakanishi M."/>
            <person name="Sayaka M."/>
            <person name="Hattori M."/>
            <person name="Ohkuma M."/>
        </authorList>
    </citation>
    <scope>NUCLEOTIDE SEQUENCE [LARGE SCALE GENOMIC DNA]</scope>
    <source>
        <strain evidence="1 2">JCM 19240</strain>
    </source>
</reference>
<organism evidence="1 2">
    <name type="scientific">Vibrio maritimus</name>
    <dbReference type="NCBI Taxonomy" id="990268"/>
    <lineage>
        <taxon>Bacteria</taxon>
        <taxon>Pseudomonadati</taxon>
        <taxon>Pseudomonadota</taxon>
        <taxon>Gammaproteobacteria</taxon>
        <taxon>Vibrionales</taxon>
        <taxon>Vibrionaceae</taxon>
        <taxon>Vibrio</taxon>
    </lineage>
</organism>
<comment type="caution">
    <text evidence="1">The sequence shown here is derived from an EMBL/GenBank/DDBJ whole genome shotgun (WGS) entry which is preliminary data.</text>
</comment>
<dbReference type="Proteomes" id="UP000029224">
    <property type="component" value="Unassembled WGS sequence"/>
</dbReference>
<accession>A0A090T0L4</accession>
<evidence type="ECO:0000313" key="2">
    <source>
        <dbReference type="Proteomes" id="UP000029224"/>
    </source>
</evidence>
<name>A0A090T0L4_9VIBR</name>
<sequence>MYSGLFSYWSEAYYHPAEKLPGIIDNFDVGLLPFSAAQVHLCAQKGLHV</sequence>